<dbReference type="STRING" id="1642646.ING2E5A_2403"/>
<sequence length="415" mass="45451">MKIIRIAALILLTWLFVSASCIEQQESVEQPTEQEPQAGNLPPVETGKANTGYKPAFEGQTRIAGVKTTTPYEATVIAEGLSRPWAVTALPDGRLVITEKSGTMRIATTEGIVTPPITGFPPVDDRNQGGLLDVAPAPDFESSRILYFTFAEKGAEGSLTAVGKGKLSADETIIENFQVIFRAIPYFDNSMHFGSRIALDSEGNIFVSTGERSDLRTRPNAQLLNTGHGKVIRITAEGQPVADNPFIHTAGALPEIYSYGHRNPQGVDIHPVTRELWLSEMGPRGGDEINLIKPGKNYGWPEITYGIEYSGAPISEGATQKEGMEQPVYYWDPVLSPSGMAFYTSNEIPEWQNNLFIGGLSSKHIARIVLKDNRVIGEERLLSGENQRFRDIGNGKDGALYAVTDEGRLYRIARK</sequence>
<feature type="compositionally biased region" description="Polar residues" evidence="1">
    <location>
        <begin position="27"/>
        <end position="37"/>
    </location>
</feature>
<dbReference type="SUPFAM" id="SSF50952">
    <property type="entry name" value="Soluble quinoprotein glucose dehydrogenase"/>
    <property type="match status" value="1"/>
</dbReference>
<feature type="region of interest" description="Disordered" evidence="1">
    <location>
        <begin position="27"/>
        <end position="51"/>
    </location>
</feature>
<evidence type="ECO:0000313" key="4">
    <source>
        <dbReference type="EMBL" id="SCM59205.1"/>
    </source>
</evidence>
<dbReference type="PANTHER" id="PTHR19328">
    <property type="entry name" value="HEDGEHOG-INTERACTING PROTEIN"/>
    <property type="match status" value="1"/>
</dbReference>
<evidence type="ECO:0000259" key="3">
    <source>
        <dbReference type="Pfam" id="PF07995"/>
    </source>
</evidence>
<dbReference type="AlphaFoldDB" id="A0A1G4G9N1"/>
<keyword evidence="4" id="KW-0560">Oxidoreductase</keyword>
<organism evidence="4 5">
    <name type="scientific">Petrimonas mucosa</name>
    <dbReference type="NCBI Taxonomy" id="1642646"/>
    <lineage>
        <taxon>Bacteria</taxon>
        <taxon>Pseudomonadati</taxon>
        <taxon>Bacteroidota</taxon>
        <taxon>Bacteroidia</taxon>
        <taxon>Bacteroidales</taxon>
        <taxon>Dysgonomonadaceae</taxon>
        <taxon>Petrimonas</taxon>
    </lineage>
</organism>
<evidence type="ECO:0000256" key="2">
    <source>
        <dbReference type="SAM" id="SignalP"/>
    </source>
</evidence>
<dbReference type="RefSeq" id="WP_071137527.1">
    <property type="nucleotide sequence ID" value="NZ_DUQN01000007.1"/>
</dbReference>
<dbReference type="KEGG" id="pmuc:ING2E5A_2403"/>
<dbReference type="PANTHER" id="PTHR19328:SF75">
    <property type="entry name" value="ALDOSE SUGAR DEHYDROGENASE YLII"/>
    <property type="match status" value="1"/>
</dbReference>
<keyword evidence="5" id="KW-1185">Reference proteome</keyword>
<accession>A0A1G4G9N1</accession>
<dbReference type="GO" id="GO:0016491">
    <property type="term" value="F:oxidoreductase activity"/>
    <property type="evidence" value="ECO:0007669"/>
    <property type="project" value="UniProtKB-KW"/>
</dbReference>
<keyword evidence="2" id="KW-0732">Signal</keyword>
<dbReference type="Pfam" id="PF07995">
    <property type="entry name" value="GSDH"/>
    <property type="match status" value="1"/>
</dbReference>
<dbReference type="InterPro" id="IPR012938">
    <property type="entry name" value="Glc/Sorbosone_DH"/>
</dbReference>
<dbReference type="InterPro" id="IPR011041">
    <property type="entry name" value="Quinoprot_gluc/sorb_DH_b-prop"/>
</dbReference>
<gene>
    <name evidence="4" type="primary">yliI3</name>
    <name evidence="4" type="ORF">ING2E5A_2403</name>
</gene>
<dbReference type="Proteomes" id="UP000178485">
    <property type="component" value="Chromosome i"/>
</dbReference>
<protein>
    <submittedName>
        <fullName evidence="4">Soluble aldose sugar dehydrogenase YliI</fullName>
        <ecNumber evidence="4">1.1.5.-</ecNumber>
    </submittedName>
</protein>
<feature type="domain" description="Glucose/Sorbosone dehydrogenase" evidence="3">
    <location>
        <begin position="81"/>
        <end position="411"/>
    </location>
</feature>
<evidence type="ECO:0000313" key="5">
    <source>
        <dbReference type="Proteomes" id="UP000178485"/>
    </source>
</evidence>
<dbReference type="InterPro" id="IPR011042">
    <property type="entry name" value="6-blade_b-propeller_TolB-like"/>
</dbReference>
<name>A0A1G4G9N1_9BACT</name>
<reference evidence="4 5" key="1">
    <citation type="submission" date="2016-08" db="EMBL/GenBank/DDBJ databases">
        <authorList>
            <person name="Seilhamer J.J."/>
        </authorList>
    </citation>
    <scope>NUCLEOTIDE SEQUENCE [LARGE SCALE GENOMIC DNA]</scope>
    <source>
        <strain evidence="4">ING2-E5A</strain>
    </source>
</reference>
<feature type="signal peptide" evidence="2">
    <location>
        <begin position="1"/>
        <end position="19"/>
    </location>
</feature>
<feature type="chain" id="PRO_5009603994" evidence="2">
    <location>
        <begin position="20"/>
        <end position="415"/>
    </location>
</feature>
<dbReference type="EMBL" id="LT608328">
    <property type="protein sequence ID" value="SCM59205.1"/>
    <property type="molecule type" value="Genomic_DNA"/>
</dbReference>
<proteinExistence type="predicted"/>
<dbReference type="Gene3D" id="2.120.10.30">
    <property type="entry name" value="TolB, C-terminal domain"/>
    <property type="match status" value="1"/>
</dbReference>
<evidence type="ECO:0000256" key="1">
    <source>
        <dbReference type="SAM" id="MobiDB-lite"/>
    </source>
</evidence>
<dbReference type="PROSITE" id="PS51257">
    <property type="entry name" value="PROKAR_LIPOPROTEIN"/>
    <property type="match status" value="1"/>
</dbReference>
<dbReference type="EC" id="1.1.5.-" evidence="4"/>